<name>A0A9P3GSS6_9APHY</name>
<keyword evidence="3" id="KW-1185">Reference proteome</keyword>
<proteinExistence type="predicted"/>
<reference evidence="2 3" key="1">
    <citation type="submission" date="2021-08" db="EMBL/GenBank/DDBJ databases">
        <title>Draft Genome Sequence of Phanerochaete sordida strain YK-624.</title>
        <authorList>
            <person name="Mori T."/>
            <person name="Dohra H."/>
            <person name="Suzuki T."/>
            <person name="Kawagishi H."/>
            <person name="Hirai H."/>
        </authorList>
    </citation>
    <scope>NUCLEOTIDE SEQUENCE [LARGE SCALE GENOMIC DNA]</scope>
    <source>
        <strain evidence="2 3">YK-624</strain>
    </source>
</reference>
<feature type="compositionally biased region" description="Polar residues" evidence="1">
    <location>
        <begin position="140"/>
        <end position="150"/>
    </location>
</feature>
<dbReference type="EMBL" id="BPQB01000094">
    <property type="protein sequence ID" value="GJE98779.1"/>
    <property type="molecule type" value="Genomic_DNA"/>
</dbReference>
<accession>A0A9P3GSS6</accession>
<comment type="caution">
    <text evidence="2">The sequence shown here is derived from an EMBL/GenBank/DDBJ whole genome shotgun (WGS) entry which is preliminary data.</text>
</comment>
<evidence type="ECO:0000256" key="1">
    <source>
        <dbReference type="SAM" id="MobiDB-lite"/>
    </source>
</evidence>
<feature type="compositionally biased region" description="Basic and acidic residues" evidence="1">
    <location>
        <begin position="120"/>
        <end position="131"/>
    </location>
</feature>
<dbReference type="Proteomes" id="UP000703269">
    <property type="component" value="Unassembled WGS sequence"/>
</dbReference>
<sequence>MHSILDSAAGSLWTSQCDIPLHRIARETSRTLLCPGALPVPSQLSTPRRSRSRNVRNLCEEVLLVPPCNALCVGDISYWSTDGRNHAAAPPPLSSNPTLSSTEAEHSSLHAGLDVYLDLTRRQRAAREPRPAVRKPAGQESWSHYAASTD</sequence>
<protein>
    <submittedName>
        <fullName evidence="2">Uncharacterized protein</fullName>
    </submittedName>
</protein>
<feature type="region of interest" description="Disordered" evidence="1">
    <location>
        <begin position="84"/>
        <end position="107"/>
    </location>
</feature>
<organism evidence="2 3">
    <name type="scientific">Phanerochaete sordida</name>
    <dbReference type="NCBI Taxonomy" id="48140"/>
    <lineage>
        <taxon>Eukaryota</taxon>
        <taxon>Fungi</taxon>
        <taxon>Dikarya</taxon>
        <taxon>Basidiomycota</taxon>
        <taxon>Agaricomycotina</taxon>
        <taxon>Agaricomycetes</taxon>
        <taxon>Polyporales</taxon>
        <taxon>Phanerochaetaceae</taxon>
        <taxon>Phanerochaete</taxon>
    </lineage>
</organism>
<feature type="region of interest" description="Disordered" evidence="1">
    <location>
        <begin position="120"/>
        <end position="150"/>
    </location>
</feature>
<evidence type="ECO:0000313" key="3">
    <source>
        <dbReference type="Proteomes" id="UP000703269"/>
    </source>
</evidence>
<gene>
    <name evidence="2" type="ORF">PsYK624_150150</name>
</gene>
<dbReference type="AlphaFoldDB" id="A0A9P3GSS6"/>
<evidence type="ECO:0000313" key="2">
    <source>
        <dbReference type="EMBL" id="GJE98779.1"/>
    </source>
</evidence>